<feature type="domain" description="Endolysin-like" evidence="3">
    <location>
        <begin position="301"/>
        <end position="345"/>
    </location>
</feature>
<proteinExistence type="predicted"/>
<dbReference type="InterPro" id="IPR057370">
    <property type="entry name" value="ELLD"/>
</dbReference>
<keyword evidence="5" id="KW-1185">Reference proteome</keyword>
<dbReference type="Proteomes" id="UP000657421">
    <property type="component" value="Unassembled WGS sequence"/>
</dbReference>
<dbReference type="Pfam" id="PF25309">
    <property type="entry name" value="ELLD"/>
    <property type="match status" value="2"/>
</dbReference>
<dbReference type="Gene3D" id="3.90.1720.10">
    <property type="entry name" value="endopeptidase domain like (from Nostoc punctiforme)"/>
    <property type="match status" value="1"/>
</dbReference>
<dbReference type="InterPro" id="IPR002477">
    <property type="entry name" value="Peptidoglycan-bd-like"/>
</dbReference>
<dbReference type="Pfam" id="PF01471">
    <property type="entry name" value="PG_binding_1"/>
    <property type="match status" value="1"/>
</dbReference>
<evidence type="ECO:0000259" key="1">
    <source>
        <dbReference type="Pfam" id="PF01471"/>
    </source>
</evidence>
<dbReference type="Pfam" id="PF18013">
    <property type="entry name" value="Phage_lysozyme2"/>
    <property type="match status" value="1"/>
</dbReference>
<feature type="domain" description="Peptidoglycan binding-like" evidence="1">
    <location>
        <begin position="359"/>
        <end position="415"/>
    </location>
</feature>
<dbReference type="InterPro" id="IPR038765">
    <property type="entry name" value="Papain-like_cys_pep_sf"/>
</dbReference>
<accession>A0ABR7NB75</accession>
<dbReference type="InterPro" id="IPR036366">
    <property type="entry name" value="PGBDSf"/>
</dbReference>
<organism evidence="4 5">
    <name type="scientific">Jingyaoa shaoxingensis</name>
    <dbReference type="NCBI Taxonomy" id="2763671"/>
    <lineage>
        <taxon>Bacteria</taxon>
        <taxon>Bacillati</taxon>
        <taxon>Bacillota</taxon>
        <taxon>Clostridia</taxon>
        <taxon>Lachnospirales</taxon>
        <taxon>Lachnospiraceae</taxon>
        <taxon>Jingyaoa</taxon>
    </lineage>
</organism>
<dbReference type="SUPFAM" id="SSF54001">
    <property type="entry name" value="Cysteine proteinases"/>
    <property type="match status" value="1"/>
</dbReference>
<evidence type="ECO:0000313" key="4">
    <source>
        <dbReference type="EMBL" id="MBC8573648.1"/>
    </source>
</evidence>
<protein>
    <submittedName>
        <fullName evidence="4">Peptidoglycan-binding protein</fullName>
    </submittedName>
</protein>
<reference evidence="4 5" key="1">
    <citation type="submission" date="2020-08" db="EMBL/GenBank/DDBJ databases">
        <title>Genome public.</title>
        <authorList>
            <person name="Liu C."/>
            <person name="Sun Q."/>
        </authorList>
    </citation>
    <scope>NUCLEOTIDE SEQUENCE [LARGE SCALE GENOMIC DNA]</scope>
    <source>
        <strain evidence="4 5">NSJ-46</strain>
    </source>
</reference>
<dbReference type="Gene3D" id="1.10.530.10">
    <property type="match status" value="1"/>
</dbReference>
<evidence type="ECO:0000259" key="3">
    <source>
        <dbReference type="Pfam" id="PF25309"/>
    </source>
</evidence>
<comment type="caution">
    <text evidence="4">The sequence shown here is derived from an EMBL/GenBank/DDBJ whole genome shotgun (WGS) entry which is preliminary data.</text>
</comment>
<evidence type="ECO:0000259" key="2">
    <source>
        <dbReference type="Pfam" id="PF18013"/>
    </source>
</evidence>
<gene>
    <name evidence="4" type="ORF">H8716_11230</name>
</gene>
<dbReference type="Gene3D" id="1.10.101.10">
    <property type="entry name" value="PGBD-like superfamily/PGBD"/>
    <property type="match status" value="1"/>
</dbReference>
<dbReference type="SUPFAM" id="SSF47090">
    <property type="entry name" value="PGBD-like"/>
    <property type="match status" value="1"/>
</dbReference>
<evidence type="ECO:0000313" key="5">
    <source>
        <dbReference type="Proteomes" id="UP000657421"/>
    </source>
</evidence>
<dbReference type="InterPro" id="IPR041219">
    <property type="entry name" value="Phage_lysozyme2"/>
</dbReference>
<name>A0ABR7NB75_9FIRM</name>
<dbReference type="InterPro" id="IPR036365">
    <property type="entry name" value="PGBD-like_sf"/>
</dbReference>
<dbReference type="RefSeq" id="WP_249308936.1">
    <property type="nucleotide sequence ID" value="NZ_JACRSZ010000011.1"/>
</dbReference>
<feature type="domain" description="Endolysin-like" evidence="3">
    <location>
        <begin position="190"/>
        <end position="299"/>
    </location>
</feature>
<feature type="domain" description="Phage tail lysozyme" evidence="2">
    <location>
        <begin position="8"/>
        <end position="182"/>
    </location>
</feature>
<sequence>MATINIEAEKKAYKKFIAAGMTPAGACGLLGNLEAESDGFYPNRVEYLCIKRLKENGKTYTHESYTTAIDTGKISCEEFLHPLAGKQYGYGLAQWTSPGRKSRLWNYAKQNGTSIADLEMQLEFLLKELRESYSPVLAILKTATTIRQASDVVLKKFEIPANTGESVCAGRAARGQKFYDTYVKGAKEMTVQQRIEKAISWMEQTANDDSHGYCQDHRWGSDGDYDCSSAVITAWENAGVPVKTKGATYTGNMPGVFTANGFEVVTNAVNLATGSGLKRGDVLLNTTYHAAMYCGNGKEVEASINEKGTAHGGKPGDQTGKEFLIRSYRNYPWTHVLRYTGGETAQATKRNYLMKGDTGVAVKTMQLMLIDLGYSCGSSGADGDFGTNTDKALKKFQKVNGLEVDGKYGSASKAKLVALHNAKAAGTGNSASKTPTYTVGKIYTTAVDNLRVRKGAGTDYSAKKWQDLTKNAREHAYTSGELKKGTEVSCLEIKNDSAGNIWMRIPSGWIAAYYKKKKYVQ</sequence>
<dbReference type="EMBL" id="JACRSZ010000011">
    <property type="protein sequence ID" value="MBC8573648.1"/>
    <property type="molecule type" value="Genomic_DNA"/>
</dbReference>